<keyword evidence="2" id="KW-1185">Reference proteome</keyword>
<sequence length="163" mass="19035">KLIIFNDTIYEITMWNIDKLSIRTRILIDWEFIPESIKISDDEELLLVLKTETAIERFYLIASGKGERILFTTDDECVLVDPYELGNLRGRGNLIDASELLIRNKVQIQKPYMIQSDGISDKIIYTVDGKVLIEELVPDKKWIDNWVGYLRKELEDNNRITTP</sequence>
<dbReference type="Proteomes" id="UP000789920">
    <property type="component" value="Unassembled WGS sequence"/>
</dbReference>
<protein>
    <submittedName>
        <fullName evidence="1">4438_t:CDS:1</fullName>
    </submittedName>
</protein>
<evidence type="ECO:0000313" key="2">
    <source>
        <dbReference type="Proteomes" id="UP000789920"/>
    </source>
</evidence>
<feature type="non-terminal residue" evidence="1">
    <location>
        <position position="163"/>
    </location>
</feature>
<proteinExistence type="predicted"/>
<organism evidence="1 2">
    <name type="scientific">Racocetra persica</name>
    <dbReference type="NCBI Taxonomy" id="160502"/>
    <lineage>
        <taxon>Eukaryota</taxon>
        <taxon>Fungi</taxon>
        <taxon>Fungi incertae sedis</taxon>
        <taxon>Mucoromycota</taxon>
        <taxon>Glomeromycotina</taxon>
        <taxon>Glomeromycetes</taxon>
        <taxon>Diversisporales</taxon>
        <taxon>Gigasporaceae</taxon>
        <taxon>Racocetra</taxon>
    </lineage>
</organism>
<feature type="non-terminal residue" evidence="1">
    <location>
        <position position="1"/>
    </location>
</feature>
<evidence type="ECO:0000313" key="1">
    <source>
        <dbReference type="EMBL" id="CAG8844828.1"/>
    </source>
</evidence>
<reference evidence="1" key="1">
    <citation type="submission" date="2021-06" db="EMBL/GenBank/DDBJ databases">
        <authorList>
            <person name="Kallberg Y."/>
            <person name="Tangrot J."/>
            <person name="Rosling A."/>
        </authorList>
    </citation>
    <scope>NUCLEOTIDE SEQUENCE</scope>
    <source>
        <strain evidence="1">MA461A</strain>
    </source>
</reference>
<comment type="caution">
    <text evidence="1">The sequence shown here is derived from an EMBL/GenBank/DDBJ whole genome shotgun (WGS) entry which is preliminary data.</text>
</comment>
<accession>A0ACA9SNE7</accession>
<gene>
    <name evidence="1" type="ORF">RPERSI_LOCUS33375</name>
</gene>
<dbReference type="EMBL" id="CAJVQC010144222">
    <property type="protein sequence ID" value="CAG8844828.1"/>
    <property type="molecule type" value="Genomic_DNA"/>
</dbReference>
<name>A0ACA9SNE7_9GLOM</name>